<dbReference type="SUPFAM" id="SSF51206">
    <property type="entry name" value="cAMP-binding domain-like"/>
    <property type="match status" value="1"/>
</dbReference>
<dbReference type="GO" id="GO:0055085">
    <property type="term" value="P:transmembrane transport"/>
    <property type="evidence" value="ECO:0007669"/>
    <property type="project" value="InterPro"/>
</dbReference>
<dbReference type="Gene3D" id="3.30.70.100">
    <property type="match status" value="1"/>
</dbReference>
<keyword evidence="5 7" id="KW-1133">Transmembrane helix</keyword>
<dbReference type="InterPro" id="IPR011014">
    <property type="entry name" value="MscS_channel_TM-2"/>
</dbReference>
<dbReference type="Pfam" id="PF00924">
    <property type="entry name" value="MS_channel_2nd"/>
    <property type="match status" value="1"/>
</dbReference>
<dbReference type="CDD" id="cd00038">
    <property type="entry name" value="CAP_ED"/>
    <property type="match status" value="1"/>
</dbReference>
<dbReference type="SMART" id="SM00100">
    <property type="entry name" value="cNMP"/>
    <property type="match status" value="1"/>
</dbReference>
<dbReference type="EMBL" id="AAXW01000003">
    <property type="protein sequence ID" value="EAZ93129.1"/>
    <property type="molecule type" value="Genomic_DNA"/>
</dbReference>
<dbReference type="InterPro" id="IPR052702">
    <property type="entry name" value="MscS-like_channel"/>
</dbReference>
<dbReference type="Proteomes" id="UP000003781">
    <property type="component" value="Unassembled WGS sequence"/>
</dbReference>
<feature type="domain" description="Cyclic nucleotide-binding" evidence="8">
    <location>
        <begin position="336"/>
        <end position="453"/>
    </location>
</feature>
<dbReference type="Pfam" id="PF00027">
    <property type="entry name" value="cNMP_binding"/>
    <property type="match status" value="1"/>
</dbReference>
<dbReference type="GO" id="GO:0005886">
    <property type="term" value="C:plasma membrane"/>
    <property type="evidence" value="ECO:0007669"/>
    <property type="project" value="UniProtKB-SubCell"/>
</dbReference>
<dbReference type="InterPro" id="IPR000595">
    <property type="entry name" value="cNMP-bd_dom"/>
</dbReference>
<dbReference type="SUPFAM" id="SSF50182">
    <property type="entry name" value="Sm-like ribonucleoproteins"/>
    <property type="match status" value="1"/>
</dbReference>
<dbReference type="SUPFAM" id="SSF82689">
    <property type="entry name" value="Mechanosensitive channel protein MscS (YggB), C-terminal domain"/>
    <property type="match status" value="1"/>
</dbReference>
<dbReference type="InterPro" id="IPR010920">
    <property type="entry name" value="LSM_dom_sf"/>
</dbReference>
<dbReference type="InterPro" id="IPR006685">
    <property type="entry name" value="MscS_channel_2nd"/>
</dbReference>
<evidence type="ECO:0000256" key="4">
    <source>
        <dbReference type="ARBA" id="ARBA00022692"/>
    </source>
</evidence>
<proteinExistence type="inferred from homology"/>
<organism evidence="9 10">
    <name type="scientific">Crocosphaera chwakensis CCY0110</name>
    <dbReference type="NCBI Taxonomy" id="391612"/>
    <lineage>
        <taxon>Bacteria</taxon>
        <taxon>Bacillati</taxon>
        <taxon>Cyanobacteriota</taxon>
        <taxon>Cyanophyceae</taxon>
        <taxon>Oscillatoriophycideae</taxon>
        <taxon>Chroococcales</taxon>
        <taxon>Aphanothecaceae</taxon>
        <taxon>Crocosphaera</taxon>
        <taxon>Crocosphaera chwakensis</taxon>
    </lineage>
</organism>
<evidence type="ECO:0000256" key="3">
    <source>
        <dbReference type="ARBA" id="ARBA00022475"/>
    </source>
</evidence>
<keyword evidence="4 7" id="KW-0812">Transmembrane</keyword>
<dbReference type="Gene3D" id="2.60.120.10">
    <property type="entry name" value="Jelly Rolls"/>
    <property type="match status" value="1"/>
</dbReference>
<evidence type="ECO:0000313" key="10">
    <source>
        <dbReference type="Proteomes" id="UP000003781"/>
    </source>
</evidence>
<dbReference type="RefSeq" id="WP_008273800.1">
    <property type="nucleotide sequence ID" value="NZ_AAXW01000003.1"/>
</dbReference>
<dbReference type="eggNOG" id="COG3264">
    <property type="taxonomic scope" value="Bacteria"/>
</dbReference>
<evidence type="ECO:0000259" key="8">
    <source>
        <dbReference type="PROSITE" id="PS50042"/>
    </source>
</evidence>
<evidence type="ECO:0000256" key="5">
    <source>
        <dbReference type="ARBA" id="ARBA00022989"/>
    </source>
</evidence>
<dbReference type="InterPro" id="IPR049278">
    <property type="entry name" value="MS_channel_C"/>
</dbReference>
<name>A3IKE0_9CHRO</name>
<dbReference type="InterPro" id="IPR011066">
    <property type="entry name" value="MscS_channel_C_sf"/>
</dbReference>
<accession>A3IKE0</accession>
<dbReference type="InterPro" id="IPR018490">
    <property type="entry name" value="cNMP-bd_dom_sf"/>
</dbReference>
<keyword evidence="6 7" id="KW-0472">Membrane</keyword>
<sequence length="493" mass="56574">MFNLQGIFNNIISILDSITFSIGKNEVTLTYFFQVIFYLIIIAILASYLNKVLRKRLLKRLISEYGIRYVFASLISYGVGAFCFIIILQTTGFNVSALTFLGGGVGIGIGLGLQGVTKNLVSGLSLLLERKIKIGNFIKFNDTEGYVTEISTRSATIKLEDGSSVIVPNRQLIENELTNYHYKTNCVRLNLSNRVDYNSDLVLVTEVLLLSAYSENNILKNPPPKVIFKGFDDSCLEFELWFWINSDNMGIRFEIMSSLYFAVEYNLRQRNIRIPLAQRELWFKNYETMNFLPIDKADNHITLATHQALTNHYAQPDTLNSTGLLSIKELLSKVEYFKTLDDLQIRKLIEIGTLKELKQNEILFKENDPGDAFYIILSGSVEIFTETLNKTLAILYRGDFFGELALMLGIPRTASVKAQQETILFSINNQQFDRLLKDYPQLCDRIVEELGKNQEELYQRREELKEKGLLKAEEEESNIIDWVRHRLQSMLTL</sequence>
<evidence type="ECO:0000256" key="1">
    <source>
        <dbReference type="ARBA" id="ARBA00004651"/>
    </source>
</evidence>
<comment type="caution">
    <text evidence="9">The sequence shown here is derived from an EMBL/GenBank/DDBJ whole genome shotgun (WGS) entry which is preliminary data.</text>
</comment>
<evidence type="ECO:0000256" key="7">
    <source>
        <dbReference type="SAM" id="Phobius"/>
    </source>
</evidence>
<dbReference type="Pfam" id="PF21082">
    <property type="entry name" value="MS_channel_3rd"/>
    <property type="match status" value="1"/>
</dbReference>
<evidence type="ECO:0000313" key="9">
    <source>
        <dbReference type="EMBL" id="EAZ93129.1"/>
    </source>
</evidence>
<comment type="similarity">
    <text evidence="2">Belongs to the MscS (TC 1.A.23) family.</text>
</comment>
<dbReference type="PANTHER" id="PTHR30347:SF1">
    <property type="entry name" value="MECHANOSENSITIVE CHANNEL MSCK"/>
    <property type="match status" value="1"/>
</dbReference>
<keyword evidence="10" id="KW-1185">Reference proteome</keyword>
<dbReference type="Gene3D" id="1.10.287.1260">
    <property type="match status" value="1"/>
</dbReference>
<dbReference type="eggNOG" id="COG0664">
    <property type="taxonomic scope" value="Bacteria"/>
</dbReference>
<dbReference type="Gene3D" id="2.30.30.60">
    <property type="match status" value="1"/>
</dbReference>
<dbReference type="OrthoDB" id="9809206at2"/>
<dbReference type="PROSITE" id="PS00889">
    <property type="entry name" value="CNMP_BINDING_2"/>
    <property type="match status" value="1"/>
</dbReference>
<feature type="transmembrane region" description="Helical" evidence="7">
    <location>
        <begin position="69"/>
        <end position="89"/>
    </location>
</feature>
<dbReference type="PRINTS" id="PR00103">
    <property type="entry name" value="CAMPKINASE"/>
</dbReference>
<keyword evidence="3" id="KW-1003">Cell membrane</keyword>
<feature type="transmembrane region" description="Helical" evidence="7">
    <location>
        <begin position="31"/>
        <end position="49"/>
    </location>
</feature>
<evidence type="ECO:0000256" key="2">
    <source>
        <dbReference type="ARBA" id="ARBA00008017"/>
    </source>
</evidence>
<dbReference type="PANTHER" id="PTHR30347">
    <property type="entry name" value="POTASSIUM CHANNEL RELATED"/>
    <property type="match status" value="1"/>
</dbReference>
<comment type="subcellular location">
    <subcellularLocation>
        <location evidence="1">Cell membrane</location>
        <topology evidence="1">Multi-pass membrane protein</topology>
    </subcellularLocation>
</comment>
<dbReference type="PROSITE" id="PS50042">
    <property type="entry name" value="CNMP_BINDING_3"/>
    <property type="match status" value="1"/>
</dbReference>
<dbReference type="AlphaFoldDB" id="A3IKE0"/>
<dbReference type="SUPFAM" id="SSF82861">
    <property type="entry name" value="Mechanosensitive channel protein MscS (YggB), transmembrane region"/>
    <property type="match status" value="1"/>
</dbReference>
<evidence type="ECO:0000256" key="6">
    <source>
        <dbReference type="ARBA" id="ARBA00023136"/>
    </source>
</evidence>
<dbReference type="InterPro" id="IPR023408">
    <property type="entry name" value="MscS_beta-dom_sf"/>
</dbReference>
<dbReference type="InterPro" id="IPR014710">
    <property type="entry name" value="RmlC-like_jellyroll"/>
</dbReference>
<protein>
    <recommendedName>
        <fullName evidence="8">Cyclic nucleotide-binding domain-containing protein</fullName>
    </recommendedName>
</protein>
<gene>
    <name evidence="9" type="ORF">CY0110_03634</name>
</gene>
<reference evidence="9 10" key="1">
    <citation type="submission" date="2007-03" db="EMBL/GenBank/DDBJ databases">
        <authorList>
            <person name="Stal L."/>
            <person name="Ferriera S."/>
            <person name="Johnson J."/>
            <person name="Kravitz S."/>
            <person name="Beeson K."/>
            <person name="Sutton G."/>
            <person name="Rogers Y.-H."/>
            <person name="Friedman R."/>
            <person name="Frazier M."/>
            <person name="Venter J.C."/>
        </authorList>
    </citation>
    <scope>NUCLEOTIDE SEQUENCE [LARGE SCALE GENOMIC DNA]</scope>
    <source>
        <strain evidence="9 10">CCY0110</strain>
    </source>
</reference>
<dbReference type="InterPro" id="IPR018488">
    <property type="entry name" value="cNMP-bd_CS"/>
</dbReference>